<dbReference type="NCBIfam" id="NF001266">
    <property type="entry name" value="PRK00228.1-1"/>
    <property type="match status" value="1"/>
</dbReference>
<dbReference type="Gene3D" id="3.40.1740.10">
    <property type="entry name" value="VC0467-like"/>
    <property type="match status" value="1"/>
</dbReference>
<sequence>MSEHQQPLQNLKDHFLVASPWLGDPNFHGGIVYICDHGDDGTFGLLINQPLDVSLGEILEQLDMDGGHLEVPVFAGGPVQQERGFVLHPPGGDWQSSVAVSDCIQVTTSRDILQAIGNDAGPERYLVALGYAGWSAGQLEEELAGNAWLACPASDVLLFDTPWQDRYKSVLARMGIDPGQLDQSVGHA</sequence>
<dbReference type="STRING" id="430453.SAMN04487962_11051"/>
<gene>
    <name evidence="3" type="ORF">SAMN04487962_11051</name>
</gene>
<comment type="similarity">
    <text evidence="1 2">Belongs to the UPF0301 (AlgH) family.</text>
</comment>
<dbReference type="RefSeq" id="WP_091852000.1">
    <property type="nucleotide sequence ID" value="NZ_FOHZ01000010.1"/>
</dbReference>
<name>A0A1I0EMQ8_9GAMM</name>
<dbReference type="OrthoDB" id="9807486at2"/>
<reference evidence="4" key="1">
    <citation type="submission" date="2016-10" db="EMBL/GenBank/DDBJ databases">
        <authorList>
            <person name="Varghese N."/>
            <person name="Submissions S."/>
        </authorList>
    </citation>
    <scope>NUCLEOTIDE SEQUENCE [LARGE SCALE GENOMIC DNA]</scope>
    <source>
        <strain evidence="4">CGMCC 1.6489</strain>
    </source>
</reference>
<dbReference type="Pfam" id="PF02622">
    <property type="entry name" value="DUF179"/>
    <property type="match status" value="1"/>
</dbReference>
<organism evidence="3 4">
    <name type="scientific">Marinobacter segnicrescens</name>
    <dbReference type="NCBI Taxonomy" id="430453"/>
    <lineage>
        <taxon>Bacteria</taxon>
        <taxon>Pseudomonadati</taxon>
        <taxon>Pseudomonadota</taxon>
        <taxon>Gammaproteobacteria</taxon>
        <taxon>Pseudomonadales</taxon>
        <taxon>Marinobacteraceae</taxon>
        <taxon>Marinobacter</taxon>
    </lineage>
</organism>
<dbReference type="PANTHER" id="PTHR30327:SF1">
    <property type="entry name" value="UPF0301 PROTEIN YQGE"/>
    <property type="match status" value="1"/>
</dbReference>
<dbReference type="EMBL" id="FOHZ01000010">
    <property type="protein sequence ID" value="SET46488.1"/>
    <property type="molecule type" value="Genomic_DNA"/>
</dbReference>
<dbReference type="Proteomes" id="UP000198762">
    <property type="component" value="Unassembled WGS sequence"/>
</dbReference>
<dbReference type="GO" id="GO:0005829">
    <property type="term" value="C:cytosol"/>
    <property type="evidence" value="ECO:0007669"/>
    <property type="project" value="TreeGrafter"/>
</dbReference>
<evidence type="ECO:0000256" key="2">
    <source>
        <dbReference type="HAMAP-Rule" id="MF_00758"/>
    </source>
</evidence>
<evidence type="ECO:0000313" key="3">
    <source>
        <dbReference type="EMBL" id="SET46488.1"/>
    </source>
</evidence>
<dbReference type="HAMAP" id="MF_00758">
    <property type="entry name" value="UPF0301"/>
    <property type="match status" value="1"/>
</dbReference>
<protein>
    <recommendedName>
        <fullName evidence="2">UPF0301 protein SAMN04487962_11051</fullName>
    </recommendedName>
</protein>
<proteinExistence type="inferred from homology"/>
<dbReference type="InterPro" id="IPR003774">
    <property type="entry name" value="AlgH-like"/>
</dbReference>
<accession>A0A1I0EMQ8</accession>
<evidence type="ECO:0000256" key="1">
    <source>
        <dbReference type="ARBA" id="ARBA00009600"/>
    </source>
</evidence>
<dbReference type="SUPFAM" id="SSF143456">
    <property type="entry name" value="VC0467-like"/>
    <property type="match status" value="1"/>
</dbReference>
<keyword evidence="4" id="KW-1185">Reference proteome</keyword>
<dbReference type="AlphaFoldDB" id="A0A1I0EMQ8"/>
<dbReference type="PANTHER" id="PTHR30327">
    <property type="entry name" value="UNCHARACTERIZED PROTEIN YQGE"/>
    <property type="match status" value="1"/>
</dbReference>
<evidence type="ECO:0000313" key="4">
    <source>
        <dbReference type="Proteomes" id="UP000198762"/>
    </source>
</evidence>